<feature type="non-terminal residue" evidence="2">
    <location>
        <position position="174"/>
    </location>
</feature>
<name>A0A816LCJ9_BRANA</name>
<dbReference type="AlphaFoldDB" id="A0A816LCJ9"/>
<dbReference type="Proteomes" id="UP001295469">
    <property type="component" value="Chromosome C05"/>
</dbReference>
<dbReference type="Pfam" id="PF09331">
    <property type="entry name" value="DUF1985"/>
    <property type="match status" value="1"/>
</dbReference>
<accession>A0A816LCJ9</accession>
<proteinExistence type="predicted"/>
<reference evidence="2" key="1">
    <citation type="submission" date="2021-01" db="EMBL/GenBank/DDBJ databases">
        <authorList>
            <consortium name="Genoscope - CEA"/>
            <person name="William W."/>
        </authorList>
    </citation>
    <scope>NUCLEOTIDE SEQUENCE</scope>
</reference>
<organism evidence="2">
    <name type="scientific">Brassica napus</name>
    <name type="common">Rape</name>
    <dbReference type="NCBI Taxonomy" id="3708"/>
    <lineage>
        <taxon>Eukaryota</taxon>
        <taxon>Viridiplantae</taxon>
        <taxon>Streptophyta</taxon>
        <taxon>Embryophyta</taxon>
        <taxon>Tracheophyta</taxon>
        <taxon>Spermatophyta</taxon>
        <taxon>Magnoliopsida</taxon>
        <taxon>eudicotyledons</taxon>
        <taxon>Gunneridae</taxon>
        <taxon>Pentapetalae</taxon>
        <taxon>rosids</taxon>
        <taxon>malvids</taxon>
        <taxon>Brassicales</taxon>
        <taxon>Brassicaceae</taxon>
        <taxon>Brassiceae</taxon>
        <taxon>Brassica</taxon>
    </lineage>
</organism>
<dbReference type="EMBL" id="HG994369">
    <property type="protein sequence ID" value="CAF1934367.1"/>
    <property type="molecule type" value="Genomic_DNA"/>
</dbReference>
<dbReference type="PANTHER" id="PTHR48449:SF1">
    <property type="entry name" value="DUF1985 DOMAIN-CONTAINING PROTEIN"/>
    <property type="match status" value="1"/>
</dbReference>
<evidence type="ECO:0000259" key="1">
    <source>
        <dbReference type="Pfam" id="PF09331"/>
    </source>
</evidence>
<dbReference type="InterPro" id="IPR015410">
    <property type="entry name" value="DUF1985"/>
</dbReference>
<evidence type="ECO:0000313" key="2">
    <source>
        <dbReference type="EMBL" id="CAF1934367.1"/>
    </source>
</evidence>
<feature type="domain" description="DUF1985" evidence="1">
    <location>
        <begin position="107"/>
        <end position="162"/>
    </location>
</feature>
<sequence>FHRLVRHFDFAYLFRRIISRLRFLDPEVIDTCGATHQQAPNGRLFATDRFPRNRLNIYSRPNILAFLRHVLRGSEAFAKIRESSFGKLFDLPTRQCPVSCKMIHSLLSRQLRCNQEHTLWTVFGKDPLRFSLEEFGTITGLNCGSFPDGYEAPDHNERMQTSRRAHTKIRCGRR</sequence>
<protein>
    <submittedName>
        <fullName evidence="2">(rape) hypothetical protein</fullName>
    </submittedName>
</protein>
<gene>
    <name evidence="2" type="ORF">DARMORV10_C05P51330.1</name>
</gene>
<dbReference type="PANTHER" id="PTHR48449">
    <property type="entry name" value="DUF1985 DOMAIN-CONTAINING PROTEIN"/>
    <property type="match status" value="1"/>
</dbReference>